<name>X6NM78_RETFI</name>
<dbReference type="AlphaFoldDB" id="X6NM78"/>
<comment type="caution">
    <text evidence="1">The sequence shown here is derived from an EMBL/GenBank/DDBJ whole genome shotgun (WGS) entry which is preliminary data.</text>
</comment>
<sequence>KKKKKKSYYDNAAVVVIGLESLTKCAVVEGAFAPLESAGVPEVAVQCMLEHAGQTDVQWEGLKLLATLAQHKDALVWDALCEPIIIETVLKAVQINEQKPMWVGILADFVNGLLQDQDNRLQIVQGLQTEKIPDFLRRAFDTHYKMDVEVGPKIMQVLKQMDTCLLMPTVDVDAEQWKVGESSKLAMQGPSVSTQLVNMAPDQLLQVMGQWSIKDLLSVIKSSKNPKLIRHCTVEINRRLNDGGLFFFKKKKNGGQQKRFFFLLLLY</sequence>
<reference evidence="1 2" key="1">
    <citation type="journal article" date="2013" name="Curr. Biol.">
        <title>The Genome of the Foraminiferan Reticulomyxa filosa.</title>
        <authorList>
            <person name="Glockner G."/>
            <person name="Hulsmann N."/>
            <person name="Schleicher M."/>
            <person name="Noegel A.A."/>
            <person name="Eichinger L."/>
            <person name="Gallinger C."/>
            <person name="Pawlowski J."/>
            <person name="Sierra R."/>
            <person name="Euteneuer U."/>
            <person name="Pillet L."/>
            <person name="Moustafa A."/>
            <person name="Platzer M."/>
            <person name="Groth M."/>
            <person name="Szafranski K."/>
            <person name="Schliwa M."/>
        </authorList>
    </citation>
    <scope>NUCLEOTIDE SEQUENCE [LARGE SCALE GENOMIC DNA]</scope>
</reference>
<feature type="non-terminal residue" evidence="1">
    <location>
        <position position="1"/>
    </location>
</feature>
<dbReference type="Proteomes" id="UP000023152">
    <property type="component" value="Unassembled WGS sequence"/>
</dbReference>
<dbReference type="EMBL" id="ASPP01007848">
    <property type="protein sequence ID" value="ETO26482.1"/>
    <property type="molecule type" value="Genomic_DNA"/>
</dbReference>
<proteinExistence type="predicted"/>
<keyword evidence="2" id="KW-1185">Reference proteome</keyword>
<gene>
    <name evidence="1" type="ORF">RFI_10656</name>
</gene>
<evidence type="ECO:0000313" key="1">
    <source>
        <dbReference type="EMBL" id="ETO26482.1"/>
    </source>
</evidence>
<evidence type="ECO:0000313" key="2">
    <source>
        <dbReference type="Proteomes" id="UP000023152"/>
    </source>
</evidence>
<accession>X6NM78</accession>
<organism evidence="1 2">
    <name type="scientific">Reticulomyxa filosa</name>
    <dbReference type="NCBI Taxonomy" id="46433"/>
    <lineage>
        <taxon>Eukaryota</taxon>
        <taxon>Sar</taxon>
        <taxon>Rhizaria</taxon>
        <taxon>Retaria</taxon>
        <taxon>Foraminifera</taxon>
        <taxon>Monothalamids</taxon>
        <taxon>Reticulomyxidae</taxon>
        <taxon>Reticulomyxa</taxon>
    </lineage>
</organism>
<protein>
    <submittedName>
        <fullName evidence="1">Uncharacterized protein</fullName>
    </submittedName>
</protein>